<comment type="similarity">
    <text evidence="2 8">Belongs to the diaminopimelate epimerase family.</text>
</comment>
<comment type="catalytic activity">
    <reaction evidence="7 8">
        <text>(2S,6S)-2,6-diaminopimelate = meso-2,6-diaminopimelate</text>
        <dbReference type="Rhea" id="RHEA:15393"/>
        <dbReference type="ChEBI" id="CHEBI:57609"/>
        <dbReference type="ChEBI" id="CHEBI:57791"/>
        <dbReference type="EC" id="5.1.1.7"/>
    </reaction>
</comment>
<protein>
    <recommendedName>
        <fullName evidence="3 8">Diaminopimelate epimerase</fullName>
        <shortName evidence="8">DAP epimerase</shortName>
        <ecNumber evidence="3 8">5.1.1.7</ecNumber>
    </recommendedName>
    <alternativeName>
        <fullName evidence="8">PLP-independent amino acid racemase</fullName>
    </alternativeName>
</protein>
<feature type="binding site" evidence="8">
    <location>
        <position position="80"/>
    </location>
    <ligand>
        <name>substrate</name>
    </ligand>
</feature>
<evidence type="ECO:0000256" key="9">
    <source>
        <dbReference type="PROSITE-ProRule" id="PRU10125"/>
    </source>
</evidence>
<feature type="site" description="Could be important to modulate the pK values of the two catalytic cysteine residues" evidence="8">
    <location>
        <position position="173"/>
    </location>
</feature>
<evidence type="ECO:0000313" key="10">
    <source>
        <dbReference type="EMBL" id="GEQ14874.1"/>
    </source>
</evidence>
<dbReference type="AlphaFoldDB" id="A0A512T3U8"/>
<dbReference type="InterPro" id="IPR018510">
    <property type="entry name" value="DAP_epimerase_AS"/>
</dbReference>
<feature type="binding site" evidence="8">
    <location>
        <position position="17"/>
    </location>
    <ligand>
        <name>substrate</name>
    </ligand>
</feature>
<dbReference type="RefSeq" id="WP_147066404.1">
    <property type="nucleotide sequence ID" value="NZ_BAABDN010000003.1"/>
</dbReference>
<comment type="caution">
    <text evidence="10">The sequence shown here is derived from an EMBL/GenBank/DDBJ whole genome shotgun (WGS) entry which is preliminary data.</text>
</comment>
<dbReference type="NCBIfam" id="TIGR00652">
    <property type="entry name" value="DapF"/>
    <property type="match status" value="1"/>
</dbReference>
<dbReference type="PANTHER" id="PTHR31689">
    <property type="entry name" value="DIAMINOPIMELATE EPIMERASE, CHLOROPLASTIC"/>
    <property type="match status" value="1"/>
</dbReference>
<evidence type="ECO:0000313" key="11">
    <source>
        <dbReference type="Proteomes" id="UP000321793"/>
    </source>
</evidence>
<evidence type="ECO:0000256" key="7">
    <source>
        <dbReference type="ARBA" id="ARBA00051712"/>
    </source>
</evidence>
<name>A0A512T3U8_9MICO</name>
<keyword evidence="5 8" id="KW-0457">Lysine biosynthesis</keyword>
<proteinExistence type="inferred from homology"/>
<comment type="subunit">
    <text evidence="8">Homodimer.</text>
</comment>
<evidence type="ECO:0000256" key="2">
    <source>
        <dbReference type="ARBA" id="ARBA00010219"/>
    </source>
</evidence>
<keyword evidence="8" id="KW-0963">Cytoplasm</keyword>
<evidence type="ECO:0000256" key="5">
    <source>
        <dbReference type="ARBA" id="ARBA00023154"/>
    </source>
</evidence>
<feature type="active site" description="Proton donor" evidence="8">
    <location>
        <position position="89"/>
    </location>
</feature>
<dbReference type="PANTHER" id="PTHR31689:SF0">
    <property type="entry name" value="DIAMINOPIMELATE EPIMERASE"/>
    <property type="match status" value="1"/>
</dbReference>
<dbReference type="HAMAP" id="MF_00197">
    <property type="entry name" value="DAP_epimerase"/>
    <property type="match status" value="1"/>
</dbReference>
<dbReference type="Pfam" id="PF01678">
    <property type="entry name" value="DAP_epimerase"/>
    <property type="match status" value="2"/>
</dbReference>
<dbReference type="Gene3D" id="3.10.310.10">
    <property type="entry name" value="Diaminopimelate Epimerase, Chain A, domain 1"/>
    <property type="match status" value="2"/>
</dbReference>
<comment type="function">
    <text evidence="8">Catalyzes the stereoinversion of LL-2,6-diaminopimelate (L,L-DAP) to meso-diaminopimelate (meso-DAP), a precursor of L-lysine and an essential component of the bacterial peptidoglycan.</text>
</comment>
<accession>A0A512T3U8</accession>
<evidence type="ECO:0000256" key="4">
    <source>
        <dbReference type="ARBA" id="ARBA00022605"/>
    </source>
</evidence>
<keyword evidence="6 8" id="KW-0413">Isomerase</keyword>
<dbReference type="EMBL" id="BKBA01000011">
    <property type="protein sequence ID" value="GEQ14874.1"/>
    <property type="molecule type" value="Genomic_DNA"/>
</dbReference>
<feature type="site" description="Could be important to modulate the pK values of the two catalytic cysteine residues" evidence="8">
    <location>
        <position position="222"/>
    </location>
</feature>
<evidence type="ECO:0000256" key="3">
    <source>
        <dbReference type="ARBA" id="ARBA00013080"/>
    </source>
</evidence>
<evidence type="ECO:0000256" key="8">
    <source>
        <dbReference type="HAMAP-Rule" id="MF_00197"/>
    </source>
</evidence>
<dbReference type="EC" id="5.1.1.7" evidence="3 8"/>
<comment type="subcellular location">
    <subcellularLocation>
        <location evidence="8">Cytoplasm</location>
    </subcellularLocation>
</comment>
<gene>
    <name evidence="8 10" type="primary">dapF</name>
    <name evidence="10" type="ORF">KLO01_29210</name>
</gene>
<keyword evidence="11" id="KW-1185">Reference proteome</keyword>
<feature type="binding site" evidence="8">
    <location>
        <begin position="222"/>
        <end position="223"/>
    </location>
    <ligand>
        <name>substrate</name>
    </ligand>
</feature>
<dbReference type="InterPro" id="IPR001653">
    <property type="entry name" value="DAP_epimerase_DapF"/>
</dbReference>
<organism evidence="10 11">
    <name type="scientific">Knoellia locipacati</name>
    <dbReference type="NCBI Taxonomy" id="882824"/>
    <lineage>
        <taxon>Bacteria</taxon>
        <taxon>Bacillati</taxon>
        <taxon>Actinomycetota</taxon>
        <taxon>Actinomycetes</taxon>
        <taxon>Micrococcales</taxon>
        <taxon>Intrasporangiaceae</taxon>
        <taxon>Knoellia</taxon>
    </lineage>
</organism>
<comment type="caution">
    <text evidence="8">Lacks conserved residue(s) required for the propagation of feature annotation.</text>
</comment>
<reference evidence="10 11" key="1">
    <citation type="submission" date="2019-07" db="EMBL/GenBank/DDBJ databases">
        <title>Whole genome shotgun sequence of Knoellia locipacati NBRC 109775.</title>
        <authorList>
            <person name="Hosoyama A."/>
            <person name="Uohara A."/>
            <person name="Ohji S."/>
            <person name="Ichikawa N."/>
        </authorList>
    </citation>
    <scope>NUCLEOTIDE SEQUENCE [LARGE SCALE GENOMIC DNA]</scope>
    <source>
        <strain evidence="10 11">NBRC 109775</strain>
    </source>
</reference>
<evidence type="ECO:0000256" key="1">
    <source>
        <dbReference type="ARBA" id="ARBA00005196"/>
    </source>
</evidence>
<dbReference type="UniPathway" id="UPA00034">
    <property type="reaction ID" value="UER00025"/>
</dbReference>
<dbReference type="OrthoDB" id="9805408at2"/>
<evidence type="ECO:0000256" key="6">
    <source>
        <dbReference type="ARBA" id="ARBA00023235"/>
    </source>
</evidence>
<feature type="binding site" evidence="8">
    <location>
        <position position="204"/>
    </location>
    <ligand>
        <name>substrate</name>
    </ligand>
</feature>
<feature type="binding site" evidence="8">
    <location>
        <begin position="232"/>
        <end position="233"/>
    </location>
    <ligand>
        <name>substrate</name>
    </ligand>
</feature>
<keyword evidence="4 8" id="KW-0028">Amino-acid biosynthesis</keyword>
<feature type="active site" description="Proton acceptor" evidence="8">
    <location>
        <position position="231"/>
    </location>
</feature>
<dbReference type="Proteomes" id="UP000321793">
    <property type="component" value="Unassembled WGS sequence"/>
</dbReference>
<feature type="binding site" evidence="8">
    <location>
        <position position="171"/>
    </location>
    <ligand>
        <name>substrate</name>
    </ligand>
</feature>
<comment type="pathway">
    <text evidence="1 8">Amino-acid biosynthesis; L-lysine biosynthesis via DAP pathway; DL-2,6-diaminopimelate from LL-2,6-diaminopimelate: step 1/1.</text>
</comment>
<dbReference type="GO" id="GO:0005829">
    <property type="term" value="C:cytosol"/>
    <property type="evidence" value="ECO:0007669"/>
    <property type="project" value="TreeGrafter"/>
</dbReference>
<dbReference type="SUPFAM" id="SSF54506">
    <property type="entry name" value="Diaminopimelate epimerase-like"/>
    <property type="match status" value="2"/>
</dbReference>
<sequence>MADMSELRFTKGHGTENDFVVVPDVDARLDLDADLTRRLADRHAGVGGDGVIRVVPTAAAIDESVRAMADRAPWFMDYRNADGSVAEMCGNGTRVFAAYLRREGLETADEFEIATRAGIKGIRFEGDVVATNMGRWHLPEEERARADGFDALVHVVGHGDPWSALSVDMGNPHTVVALPEGVDLDGLDLLHVPEVRPVPPHGTNVEFVRIVGPAHIAMRVHERGVGETRSCGTGVCAAALATSFWAGEAEPTQDWTVDVPGGRLRVRALPHHEVELAGPAALVADGMIDLSSL</sequence>
<dbReference type="GO" id="GO:0009089">
    <property type="term" value="P:lysine biosynthetic process via diaminopimelate"/>
    <property type="evidence" value="ECO:0007669"/>
    <property type="project" value="UniProtKB-UniRule"/>
</dbReference>
<dbReference type="PROSITE" id="PS01326">
    <property type="entry name" value="DAP_EPIMERASE"/>
    <property type="match status" value="1"/>
</dbReference>
<dbReference type="GO" id="GO:0008837">
    <property type="term" value="F:diaminopimelate epimerase activity"/>
    <property type="evidence" value="ECO:0007669"/>
    <property type="project" value="UniProtKB-UniRule"/>
</dbReference>
<feature type="binding site" evidence="8">
    <location>
        <begin position="90"/>
        <end position="91"/>
    </location>
    <ligand>
        <name>substrate</name>
    </ligand>
</feature>
<feature type="active site" evidence="9">
    <location>
        <position position="89"/>
    </location>
</feature>